<protein>
    <recommendedName>
        <fullName evidence="3">MYND finger protein</fullName>
    </recommendedName>
</protein>
<evidence type="ECO:0000313" key="1">
    <source>
        <dbReference type="EMBL" id="EUC55343.1"/>
    </source>
</evidence>
<organism evidence="1 2">
    <name type="scientific">Rhizoctonia solani AG-3 Rhs1AP</name>
    <dbReference type="NCBI Taxonomy" id="1086054"/>
    <lineage>
        <taxon>Eukaryota</taxon>
        <taxon>Fungi</taxon>
        <taxon>Dikarya</taxon>
        <taxon>Basidiomycota</taxon>
        <taxon>Agaricomycotina</taxon>
        <taxon>Agaricomycetes</taxon>
        <taxon>Cantharellales</taxon>
        <taxon>Ceratobasidiaceae</taxon>
        <taxon>Rhizoctonia</taxon>
    </lineage>
</organism>
<sequence>MALQEYHSWGRPLDQYVASYARDKTTSRLPELDDTQRLSVGRKIVEQICLAAHDPAPSSGPVSVSDLYTVLSFSRSPAGYSLFSNPRLISGCISLMSRLPLSQSGRQAPFSYEYGYLCFRILTVALGMCILDRREGHFQLLMKDMATYADVEPIRCFSRHVRGVVAEHVNHSAAASAGRNFYSCILGWRHCSECPKMTELVSRSDASTLLGMIWDDDKQFMKAMLWTYSPGLSGLVYLLWNYVHYEQYLKDHPHPDRFMIPFVDVFFRCVLCSTPDQALALSIIRVWNFRASHIWKNAPVKVRSELADSRLMMQAYINQLNLGIVPTDDDDTSLPIEDIPDTLHFLHRHFVSGCEDLIPALISTTIQRCWVTFLNLSGRSSYLVELRGVFSWFRAFIGHLGQPTTTENVSHRYQVLTHTMDSDLVGLIGYVMLFINATSPSPKESEDSEKLLKECENVFIELSYLPPGRELEDYFIALGVGWWKVYWHLRHLARISGSRSNPSMFYSRCAHTWAAMRPSIDPEDLVTGTEYFTCSYGRCPDPKIPWGLEYVCEICLKRIYCSTLCHQRDREWGEVQQSGRARGTCVHPLR</sequence>
<name>X8IZ00_9AGAM</name>
<dbReference type="Proteomes" id="UP000030108">
    <property type="component" value="Unassembled WGS sequence"/>
</dbReference>
<dbReference type="AlphaFoldDB" id="X8IZ00"/>
<accession>X8IZ00</accession>
<gene>
    <name evidence="1" type="ORF">RSOL_110990</name>
</gene>
<evidence type="ECO:0000313" key="2">
    <source>
        <dbReference type="Proteomes" id="UP000030108"/>
    </source>
</evidence>
<dbReference type="EMBL" id="JATN01000322">
    <property type="protein sequence ID" value="EUC55343.1"/>
    <property type="molecule type" value="Genomic_DNA"/>
</dbReference>
<proteinExistence type="predicted"/>
<reference evidence="2" key="1">
    <citation type="journal article" date="2014" name="Genome Announc.">
        <title>Draft genome sequence of the plant-pathogenic soil fungus Rhizoctonia solani anastomosis group 3 strain Rhs1AP.</title>
        <authorList>
            <person name="Cubeta M.A."/>
            <person name="Thomas E."/>
            <person name="Dean R.A."/>
            <person name="Jabaji S."/>
            <person name="Neate S.M."/>
            <person name="Tavantzis S."/>
            <person name="Toda T."/>
            <person name="Vilgalys R."/>
            <person name="Bharathan N."/>
            <person name="Fedorova-Abrams N."/>
            <person name="Pakala S.B."/>
            <person name="Pakala S.M."/>
            <person name="Zafar N."/>
            <person name="Joardar V."/>
            <person name="Losada L."/>
            <person name="Nierman W.C."/>
        </authorList>
    </citation>
    <scope>NUCLEOTIDE SEQUENCE [LARGE SCALE GENOMIC DNA]</scope>
    <source>
        <strain evidence="2">AG-3</strain>
    </source>
</reference>
<evidence type="ECO:0008006" key="3">
    <source>
        <dbReference type="Google" id="ProtNLM"/>
    </source>
</evidence>
<comment type="caution">
    <text evidence="1">The sequence shown here is derived from an EMBL/GenBank/DDBJ whole genome shotgun (WGS) entry which is preliminary data.</text>
</comment>
<dbReference type="OrthoDB" id="3139007at2759"/>